<keyword evidence="3" id="KW-0862">Zinc</keyword>
<evidence type="ECO:0000259" key="7">
    <source>
        <dbReference type="PROSITE" id="PS50059"/>
    </source>
</evidence>
<protein>
    <recommendedName>
        <fullName evidence="5">peptidylprolyl isomerase</fullName>
        <ecNumber evidence="5">5.2.1.8</ecNumber>
    </recommendedName>
</protein>
<dbReference type="RefSeq" id="XP_009036964.1">
    <property type="nucleotide sequence ID" value="XM_009038716.1"/>
</dbReference>
<dbReference type="PROSITE" id="PS01360">
    <property type="entry name" value="ZF_MYND_1"/>
    <property type="match status" value="1"/>
</dbReference>
<sequence length="1574" mass="167883">MDDGTTRTLESNPWDCIYSSADYGSWGRRLFEIDGEMVDQYAVYYDFDQDVLAESFADDDYSGIAGMEFGGDGMQVAYSSIQLYVTNDAVRRRKLKASDVRRRLGAVAPDDSSVDYNGNTTVLFFGTIFDKDYAWYDSAGAAVENPYRAGSPSITAYSAATGNLPKRDAPYGGGSTARAASRGGLDPAAHGAESSPWREADTYRMSKYLTSVTVPDGVSGLDTCADTYLYTQSGTLTSETRYGYVSFVVPYVFDASDASETTFQNYDLSYFSISSDYATEYFTVNARMMAALYGTDSKNARGSWGSVFLVPQADWDACTAGTLELCTVDNELEPPHVEVDGEAVGFILPYGNLTIRYRDMNEGFLGSPDLAPCYAGTPADPNEPVDPSVMWDASLGKSWMPVEHYADFVDGDAFYAELRTLARATRAPALMLKRAPAAAALPKPAADDAPKTAALPVAFSVNEDKQRDYQTAECTWPDSTAFPSVLQKAAGFAVAGKPWGGVLLTDRGQYPALHGVENVGDYDPAEAYARIIDAYDDLRDACEADSSACAETFDVACRLSGDYDATLDCVEDCVEKPFRSFSSPDWTGPAATACDDPVLSAFELTPSIIKSCLDPTYDATEGGLYTMDATMGCYDCISGCIDLAEGTKRELKLESDCGLDEDGASIFACAHCGVAAEKSYRCSGCKQVTYCSKACQRGDWPEHKIQCESVEEALLAKSGEGDRNVGAARVEARAAWAAAALQALVALAWLLGATGALTVVDRCAGKLLALAGATVGRSGPVTLWSLGLLVASIIARSAAGQALLRRAKILASAGVAVYELRRARKYDDEHHFKSCGIFVARTVVELGGLWVKTATYASARLDVLPRALALELAHCADRVPAAPLAGERRRYAERALGLEALVGPRGDGDGLAPFAALDETAAAGASVAQVHRAEAYAPASDDQGGDTIQVALKLARPGVDVLFEADLRLLYFLVWLATEFFETDLRYLRASAASYASACRRELDFRREEANARDLRESLESLPGGGVSLPEILPQYTRRTMLVMSSFEAGFRVDDVGELEEHKIAKAAVFRRLAAALAHGIFAEGLFHGDPHAGNVLVRPNPEQADGFDLVLLDGGAVERLDDDVRAAFAGCAYGTATQDPSFLRASLDALIAAAGLGADDGTRKALMRVFVFLLHDPASGAGAAARRRANVKHPSPLLEDDGRALPESLVAVLRAASVLRGLAAALDVASCFAEEVCKACVRGLPAARDLEHWKLGTGYVGPTVRKAPAKRSLHRAAASMRRSAPSFSDVPPLCPASPPGAAARPADDTGFFVVRGRRVSGLEWIRSRAGDARAALRRAARVCAYHDVALIRISPEEPEPGQPDEDDDDDEGDFDDMSSFDSATRRALPSIGAGAAAAALVGPAVAAAEVEQSAAAGRAVGAMQKLDSGVRYIDLKEGAGAGAGVGSKMTLQWVLRRSNGYFVSSSFGQLASGPDGGVLLFGDPTIANKFEPFIFTVGSGGAVPGLDEAVRGMKKGGVRRVVVPAPLAFSLPLNKSPGPVPDDFGSKRQIERELQRQDPYNYFLFEVEATNVR</sequence>
<evidence type="ECO:0000259" key="8">
    <source>
        <dbReference type="PROSITE" id="PS50865"/>
    </source>
</evidence>
<reference evidence="9 10" key="1">
    <citation type="journal article" date="2011" name="Proc. Natl. Acad. Sci. U.S.A.">
        <title>Niche of harmful alga Aureococcus anophagefferens revealed through ecogenomics.</title>
        <authorList>
            <person name="Gobler C.J."/>
            <person name="Berry D.L."/>
            <person name="Dyhrman S.T."/>
            <person name="Wilhelm S.W."/>
            <person name="Salamov A."/>
            <person name="Lobanov A.V."/>
            <person name="Zhang Y."/>
            <person name="Collier J.L."/>
            <person name="Wurch L.L."/>
            <person name="Kustka A.B."/>
            <person name="Dill B.D."/>
            <person name="Shah M."/>
            <person name="VerBerkmoes N.C."/>
            <person name="Kuo A."/>
            <person name="Terry A."/>
            <person name="Pangilinan J."/>
            <person name="Lindquist E.A."/>
            <person name="Lucas S."/>
            <person name="Paulsen I.T."/>
            <person name="Hattenrath-Lehmann T.K."/>
            <person name="Talmage S.C."/>
            <person name="Walker E.A."/>
            <person name="Koch F."/>
            <person name="Burson A.M."/>
            <person name="Marcoval M.A."/>
            <person name="Tang Y.Z."/>
            <person name="Lecleir G.R."/>
            <person name="Coyne K.J."/>
            <person name="Berg G.M."/>
            <person name="Bertrand E.M."/>
            <person name="Saito M.A."/>
            <person name="Gladyshev V.N."/>
            <person name="Grigoriev I.V."/>
        </authorList>
    </citation>
    <scope>NUCLEOTIDE SEQUENCE [LARGE SCALE GENOMIC DNA]</scope>
    <source>
        <strain evidence="10">CCMP 1984</strain>
    </source>
</reference>
<dbReference type="SUPFAM" id="SSF54534">
    <property type="entry name" value="FKBP-like"/>
    <property type="match status" value="1"/>
</dbReference>
<dbReference type="Proteomes" id="UP000002729">
    <property type="component" value="Unassembled WGS sequence"/>
</dbReference>
<dbReference type="InterPro" id="IPR001179">
    <property type="entry name" value="PPIase_FKBP_dom"/>
</dbReference>
<dbReference type="InterPro" id="IPR051130">
    <property type="entry name" value="Mito_struct-func_regulator"/>
</dbReference>
<dbReference type="Pfam" id="PF01753">
    <property type="entry name" value="zf-MYND"/>
    <property type="match status" value="1"/>
</dbReference>
<dbReference type="Gene3D" id="6.10.140.2220">
    <property type="match status" value="1"/>
</dbReference>
<dbReference type="InterPro" id="IPR046357">
    <property type="entry name" value="PPIase_dom_sf"/>
</dbReference>
<dbReference type="EMBL" id="GL833128">
    <property type="protein sequence ID" value="EGB08233.1"/>
    <property type="molecule type" value="Genomic_DNA"/>
</dbReference>
<keyword evidence="2 4" id="KW-0863">Zinc-finger</keyword>
<feature type="compositionally biased region" description="Acidic residues" evidence="6">
    <location>
        <begin position="1357"/>
        <end position="1379"/>
    </location>
</feature>
<dbReference type="SUPFAM" id="SSF144232">
    <property type="entry name" value="HIT/MYND zinc finger-like"/>
    <property type="match status" value="1"/>
</dbReference>
<dbReference type="InterPro" id="IPR004147">
    <property type="entry name" value="ABC1_dom"/>
</dbReference>
<name>F0Y9G8_AURAN</name>
<dbReference type="PROSITE" id="PS50059">
    <property type="entry name" value="FKBP_PPIASE"/>
    <property type="match status" value="1"/>
</dbReference>
<dbReference type="GeneID" id="20224730"/>
<evidence type="ECO:0000256" key="4">
    <source>
        <dbReference type="PROSITE-ProRule" id="PRU00134"/>
    </source>
</evidence>
<evidence type="ECO:0000313" key="10">
    <source>
        <dbReference type="Proteomes" id="UP000002729"/>
    </source>
</evidence>
<evidence type="ECO:0000256" key="2">
    <source>
        <dbReference type="ARBA" id="ARBA00022771"/>
    </source>
</evidence>
<proteinExistence type="predicted"/>
<evidence type="ECO:0000313" key="9">
    <source>
        <dbReference type="EMBL" id="EGB08233.1"/>
    </source>
</evidence>
<comment type="catalytic activity">
    <reaction evidence="5">
        <text>[protein]-peptidylproline (omega=180) = [protein]-peptidylproline (omega=0)</text>
        <dbReference type="Rhea" id="RHEA:16237"/>
        <dbReference type="Rhea" id="RHEA-COMP:10747"/>
        <dbReference type="Rhea" id="RHEA-COMP:10748"/>
        <dbReference type="ChEBI" id="CHEBI:83833"/>
        <dbReference type="ChEBI" id="CHEBI:83834"/>
        <dbReference type="EC" id="5.2.1.8"/>
    </reaction>
</comment>
<dbReference type="eggNOG" id="KOG1235">
    <property type="taxonomic scope" value="Eukaryota"/>
</dbReference>
<dbReference type="OrthoDB" id="1902587at2759"/>
<dbReference type="PANTHER" id="PTHR43173">
    <property type="entry name" value="ABC1 FAMILY PROTEIN"/>
    <property type="match status" value="1"/>
</dbReference>
<dbReference type="eggNOG" id="KOG0552">
    <property type="taxonomic scope" value="Eukaryota"/>
</dbReference>
<feature type="region of interest" description="Disordered" evidence="6">
    <location>
        <begin position="1353"/>
        <end position="1380"/>
    </location>
</feature>
<dbReference type="Pfam" id="PF00254">
    <property type="entry name" value="FKBP_C"/>
    <property type="match status" value="1"/>
</dbReference>
<feature type="region of interest" description="Disordered" evidence="6">
    <location>
        <begin position="168"/>
        <end position="194"/>
    </location>
</feature>
<dbReference type="CDD" id="cd05121">
    <property type="entry name" value="ABC1_ADCK3-like"/>
    <property type="match status" value="1"/>
</dbReference>
<dbReference type="PANTHER" id="PTHR43173:SF19">
    <property type="entry name" value="AARF DOMAIN-CONTAINING PROTEIN KINASE 1"/>
    <property type="match status" value="1"/>
</dbReference>
<dbReference type="EC" id="5.2.1.8" evidence="5"/>
<organism evidence="10">
    <name type="scientific">Aureococcus anophagefferens</name>
    <name type="common">Harmful bloom alga</name>
    <dbReference type="NCBI Taxonomy" id="44056"/>
    <lineage>
        <taxon>Eukaryota</taxon>
        <taxon>Sar</taxon>
        <taxon>Stramenopiles</taxon>
        <taxon>Ochrophyta</taxon>
        <taxon>Pelagophyceae</taxon>
        <taxon>Pelagomonadales</taxon>
        <taxon>Pelagomonadaceae</taxon>
        <taxon>Aureococcus</taxon>
    </lineage>
</organism>
<dbReference type="Gene3D" id="3.10.50.40">
    <property type="match status" value="1"/>
</dbReference>
<dbReference type="KEGG" id="aaf:AURANDRAFT_64241"/>
<dbReference type="GO" id="GO:0008270">
    <property type="term" value="F:zinc ion binding"/>
    <property type="evidence" value="ECO:0007669"/>
    <property type="project" value="UniProtKB-KW"/>
</dbReference>
<dbReference type="Pfam" id="PF03109">
    <property type="entry name" value="ABC1"/>
    <property type="match status" value="1"/>
</dbReference>
<keyword evidence="5" id="KW-0413">Isomerase</keyword>
<keyword evidence="5" id="KW-0697">Rotamase</keyword>
<keyword evidence="1" id="KW-0479">Metal-binding</keyword>
<dbReference type="InterPro" id="IPR011009">
    <property type="entry name" value="Kinase-like_dom_sf"/>
</dbReference>
<gene>
    <name evidence="9" type="ORF">AURANDRAFT_64241</name>
</gene>
<dbReference type="InParanoid" id="F0Y9G8"/>
<feature type="domain" description="PPIase FKBP-type" evidence="7">
    <location>
        <begin position="1447"/>
        <end position="1574"/>
    </location>
</feature>
<evidence type="ECO:0000256" key="1">
    <source>
        <dbReference type="ARBA" id="ARBA00022723"/>
    </source>
</evidence>
<dbReference type="GO" id="GO:0003755">
    <property type="term" value="F:peptidyl-prolyl cis-trans isomerase activity"/>
    <property type="evidence" value="ECO:0007669"/>
    <property type="project" value="UniProtKB-KW"/>
</dbReference>
<evidence type="ECO:0000256" key="3">
    <source>
        <dbReference type="ARBA" id="ARBA00022833"/>
    </source>
</evidence>
<dbReference type="SUPFAM" id="SSF56112">
    <property type="entry name" value="Protein kinase-like (PK-like)"/>
    <property type="match status" value="1"/>
</dbReference>
<dbReference type="PROSITE" id="PS50865">
    <property type="entry name" value="ZF_MYND_2"/>
    <property type="match status" value="1"/>
</dbReference>
<dbReference type="InterPro" id="IPR002893">
    <property type="entry name" value="Znf_MYND"/>
</dbReference>
<evidence type="ECO:0000256" key="6">
    <source>
        <dbReference type="SAM" id="MobiDB-lite"/>
    </source>
</evidence>
<evidence type="ECO:0000256" key="5">
    <source>
        <dbReference type="PROSITE-ProRule" id="PRU00277"/>
    </source>
</evidence>
<feature type="domain" description="MYND-type" evidence="8">
    <location>
        <begin position="669"/>
        <end position="707"/>
    </location>
</feature>
<keyword evidence="10" id="KW-1185">Reference proteome</keyword>
<accession>F0Y9G8</accession>